<name>A0A3A1U4V0_9MICO</name>
<keyword evidence="2" id="KW-0472">Membrane</keyword>
<reference evidence="4" key="1">
    <citation type="submission" date="2018-09" db="EMBL/GenBank/DDBJ databases">
        <authorList>
            <person name="Kim I."/>
        </authorList>
    </citation>
    <scope>NUCLEOTIDE SEQUENCE [LARGE SCALE GENOMIC DNA]</scope>
    <source>
        <strain evidence="4">DD4a</strain>
    </source>
</reference>
<sequence length="80" mass="8714">MMLTVYVLMSVWLLVSAALRIDIQLSSGLPLDPLPFISGGIGLLALVLLLPTLDEWRNARQNPPEPPTAPGALPDRERRG</sequence>
<gene>
    <name evidence="3" type="ORF">D1781_03345</name>
</gene>
<comment type="caution">
    <text evidence="3">The sequence shown here is derived from an EMBL/GenBank/DDBJ whole genome shotgun (WGS) entry which is preliminary data.</text>
</comment>
<dbReference type="EMBL" id="QXTG01000001">
    <property type="protein sequence ID" value="RIX30477.1"/>
    <property type="molecule type" value="Genomic_DNA"/>
</dbReference>
<feature type="region of interest" description="Disordered" evidence="1">
    <location>
        <begin position="57"/>
        <end position="80"/>
    </location>
</feature>
<dbReference type="Proteomes" id="UP000265742">
    <property type="component" value="Unassembled WGS sequence"/>
</dbReference>
<keyword evidence="2" id="KW-1133">Transmembrane helix</keyword>
<keyword evidence="4" id="KW-1185">Reference proteome</keyword>
<protein>
    <submittedName>
        <fullName evidence="3">Uncharacterized protein</fullName>
    </submittedName>
</protein>
<dbReference type="AlphaFoldDB" id="A0A3A1U4V0"/>
<evidence type="ECO:0000313" key="4">
    <source>
        <dbReference type="Proteomes" id="UP000265742"/>
    </source>
</evidence>
<evidence type="ECO:0000313" key="3">
    <source>
        <dbReference type="EMBL" id="RIX30477.1"/>
    </source>
</evidence>
<evidence type="ECO:0000256" key="2">
    <source>
        <dbReference type="SAM" id="Phobius"/>
    </source>
</evidence>
<evidence type="ECO:0000256" key="1">
    <source>
        <dbReference type="SAM" id="MobiDB-lite"/>
    </source>
</evidence>
<accession>A0A3A1U4V0</accession>
<feature type="transmembrane region" description="Helical" evidence="2">
    <location>
        <begin position="36"/>
        <end position="53"/>
    </location>
</feature>
<proteinExistence type="predicted"/>
<keyword evidence="2" id="KW-0812">Transmembrane</keyword>
<organism evidence="3 4">
    <name type="scientific">Amnibacterium setariae</name>
    <dbReference type="NCBI Taxonomy" id="2306585"/>
    <lineage>
        <taxon>Bacteria</taxon>
        <taxon>Bacillati</taxon>
        <taxon>Actinomycetota</taxon>
        <taxon>Actinomycetes</taxon>
        <taxon>Micrococcales</taxon>
        <taxon>Microbacteriaceae</taxon>
        <taxon>Amnibacterium</taxon>
    </lineage>
</organism>